<evidence type="ECO:0000256" key="9">
    <source>
        <dbReference type="SAM" id="SignalP"/>
    </source>
</evidence>
<reference evidence="10" key="1">
    <citation type="submission" date="2011-10" db="EMBL/GenBank/DDBJ databases">
        <title>The Genome Sequence of Oxalobacter formigenes HOxBLS.</title>
        <authorList>
            <consortium name="The Broad Institute Genome Sequencing Platform"/>
            <person name="Earl A."/>
            <person name="Ward D."/>
            <person name="Feldgarden M."/>
            <person name="Gevers D."/>
            <person name="Allison M.J."/>
            <person name="Humphrey S."/>
            <person name="Young S.K."/>
            <person name="Zeng Q."/>
            <person name="Gargeya S."/>
            <person name="Fitzgerald M."/>
            <person name="Haas B."/>
            <person name="Abouelleil A."/>
            <person name="Alvarado L."/>
            <person name="Arachchi H.M."/>
            <person name="Berlin A."/>
            <person name="Brown A."/>
            <person name="Chapman S.B."/>
            <person name="Chen Z."/>
            <person name="Dunbar C."/>
            <person name="Freedman E."/>
            <person name="Gearin G."/>
            <person name="Goldberg J."/>
            <person name="Griggs A."/>
            <person name="Gujja S."/>
            <person name="Heiman D."/>
            <person name="Howarth C."/>
            <person name="Larson L."/>
            <person name="Lui A."/>
            <person name="MacDonald P.J.P."/>
            <person name="Montmayeur A."/>
            <person name="Murphy C."/>
            <person name="Neiman D."/>
            <person name="Pearson M."/>
            <person name="Priest M."/>
            <person name="Roberts A."/>
            <person name="Saif S."/>
            <person name="Shea T."/>
            <person name="Shenoy N."/>
            <person name="Sisk P."/>
            <person name="Stolte C."/>
            <person name="Sykes S."/>
            <person name="Wortman J."/>
            <person name="Nusbaum C."/>
            <person name="Birren B."/>
        </authorList>
    </citation>
    <scope>NUCLEOTIDE SEQUENCE [LARGE SCALE GENOMIC DNA]</scope>
    <source>
        <strain evidence="10">HOxBLS</strain>
    </source>
</reference>
<evidence type="ECO:0000313" key="11">
    <source>
        <dbReference type="Proteomes" id="UP000003973"/>
    </source>
</evidence>
<evidence type="ECO:0000256" key="5">
    <source>
        <dbReference type="ARBA" id="ARBA00023239"/>
    </source>
</evidence>
<organism evidence="10 11">
    <name type="scientific">Oxalobacter paraformigenes</name>
    <dbReference type="NCBI Taxonomy" id="556268"/>
    <lineage>
        <taxon>Bacteria</taxon>
        <taxon>Pseudomonadati</taxon>
        <taxon>Pseudomonadota</taxon>
        <taxon>Betaproteobacteria</taxon>
        <taxon>Burkholderiales</taxon>
        <taxon>Oxalobacteraceae</taxon>
        <taxon>Oxalobacter</taxon>
    </lineage>
</organism>
<evidence type="ECO:0008006" key="12">
    <source>
        <dbReference type="Google" id="ProtNLM"/>
    </source>
</evidence>
<protein>
    <recommendedName>
        <fullName evidence="12">Histidine decarboxylase</fullName>
    </recommendedName>
</protein>
<dbReference type="Proteomes" id="UP000003973">
    <property type="component" value="Unassembled WGS sequence"/>
</dbReference>
<evidence type="ECO:0000256" key="8">
    <source>
        <dbReference type="SAM" id="MobiDB-lite"/>
    </source>
</evidence>
<dbReference type="GO" id="GO:0016831">
    <property type="term" value="F:carboxy-lyase activity"/>
    <property type="evidence" value="ECO:0007669"/>
    <property type="project" value="UniProtKB-KW"/>
</dbReference>
<dbReference type="InterPro" id="IPR015421">
    <property type="entry name" value="PyrdxlP-dep_Trfase_major"/>
</dbReference>
<sequence length="427" mass="48489">MARLLWIILIAVSTIGNTFADGVPNEQLNRFAEKIIQAKKRDLGYPVNQNVQLNDFYQWYLDTGLSNSLMNNAGNPLNSHGGINSHAFEKEVIEFFAPLYGFDKNDLWGIVTFSGTDGNNHGMYFGAKELRAKTGKAPILYVSEEAHYSIKRLADLQNLELRLIPADPMGRMKISEFEKALDPSKPALIVIAMGTTFKGAIDDQKAIDDVLKRKKPVAVYRHLDAALFGGFLPYTRHRDLVNRTKFHFDSISVSGHKFFGMDEPAGIFLTTHTILKNQNPFHIAYLNDDMPMINCSRSGLAPLKLWWIIQKNGKAGFTEQAARIMESTRYLQERLYALHYPHWINDYSNTVFFKRPSQWIIEKWHLAPDYDDRFGGELAHVVIMQHAFKPAINEFIEDLKADMAANSGNETARENVSEKIPLPATNH</sequence>
<feature type="modified residue" description="N6-(pyridoxal phosphate)lysine" evidence="6">
    <location>
        <position position="257"/>
    </location>
</feature>
<evidence type="ECO:0000256" key="3">
    <source>
        <dbReference type="ARBA" id="ARBA00022793"/>
    </source>
</evidence>
<feature type="region of interest" description="Disordered" evidence="8">
    <location>
        <begin position="408"/>
        <end position="427"/>
    </location>
</feature>
<feature type="signal peptide" evidence="9">
    <location>
        <begin position="1"/>
        <end position="20"/>
    </location>
</feature>
<feature type="chain" id="PRO_5002934135" description="Histidine decarboxylase" evidence="9">
    <location>
        <begin position="21"/>
        <end position="427"/>
    </location>
</feature>
<comment type="cofactor">
    <cofactor evidence="1 6 7">
        <name>pyridoxal 5'-phosphate</name>
        <dbReference type="ChEBI" id="CHEBI:597326"/>
    </cofactor>
</comment>
<evidence type="ECO:0000256" key="7">
    <source>
        <dbReference type="RuleBase" id="RU000382"/>
    </source>
</evidence>
<dbReference type="HOGENOM" id="CLU_028929_0_1_4"/>
<accession>C3X5R5</accession>
<evidence type="ECO:0000256" key="6">
    <source>
        <dbReference type="PIRSR" id="PIRSR602129-50"/>
    </source>
</evidence>
<dbReference type="SUPFAM" id="SSF53383">
    <property type="entry name" value="PLP-dependent transferases"/>
    <property type="match status" value="1"/>
</dbReference>
<dbReference type="InterPro" id="IPR015424">
    <property type="entry name" value="PyrdxlP-dep_Trfase"/>
</dbReference>
<dbReference type="GO" id="GO:0019752">
    <property type="term" value="P:carboxylic acid metabolic process"/>
    <property type="evidence" value="ECO:0007669"/>
    <property type="project" value="InterPro"/>
</dbReference>
<gene>
    <name evidence="10" type="ORF">OFAG_01704</name>
</gene>
<evidence type="ECO:0000256" key="4">
    <source>
        <dbReference type="ARBA" id="ARBA00022898"/>
    </source>
</evidence>
<dbReference type="Pfam" id="PF00282">
    <property type="entry name" value="Pyridoxal_deC"/>
    <property type="match status" value="1"/>
</dbReference>
<dbReference type="PANTHER" id="PTHR46101">
    <property type="match status" value="1"/>
</dbReference>
<name>C3X5R5_9BURK</name>
<dbReference type="RefSeq" id="WP_005878345.1">
    <property type="nucleotide sequence ID" value="NZ_CABMNL010000001.1"/>
</dbReference>
<keyword evidence="9" id="KW-0732">Signal</keyword>
<keyword evidence="3" id="KW-0210">Decarboxylase</keyword>
<dbReference type="EMBL" id="ACDP02000001">
    <property type="protein sequence ID" value="EEO28551.1"/>
    <property type="molecule type" value="Genomic_DNA"/>
</dbReference>
<evidence type="ECO:0000256" key="2">
    <source>
        <dbReference type="ARBA" id="ARBA00009533"/>
    </source>
</evidence>
<keyword evidence="11" id="KW-1185">Reference proteome</keyword>
<evidence type="ECO:0000313" key="10">
    <source>
        <dbReference type="EMBL" id="EEO28551.1"/>
    </source>
</evidence>
<dbReference type="eggNOG" id="COG0076">
    <property type="taxonomic scope" value="Bacteria"/>
</dbReference>
<dbReference type="InterPro" id="IPR002129">
    <property type="entry name" value="PyrdxlP-dep_de-COase"/>
</dbReference>
<dbReference type="GO" id="GO:0030170">
    <property type="term" value="F:pyridoxal phosphate binding"/>
    <property type="evidence" value="ECO:0007669"/>
    <property type="project" value="InterPro"/>
</dbReference>
<proteinExistence type="inferred from homology"/>
<dbReference type="InterPro" id="IPR051151">
    <property type="entry name" value="Group_II_Decarboxylase"/>
</dbReference>
<dbReference type="PANTHER" id="PTHR46101:SF2">
    <property type="entry name" value="SERINE DECARBOXYLASE"/>
    <property type="match status" value="1"/>
</dbReference>
<comment type="caution">
    <text evidence="10">The sequence shown here is derived from an EMBL/GenBank/DDBJ whole genome shotgun (WGS) entry which is preliminary data.</text>
</comment>
<keyword evidence="5 7" id="KW-0456">Lyase</keyword>
<dbReference type="AlphaFoldDB" id="C3X5R5"/>
<evidence type="ECO:0000256" key="1">
    <source>
        <dbReference type="ARBA" id="ARBA00001933"/>
    </source>
</evidence>
<keyword evidence="4 6" id="KW-0663">Pyridoxal phosphate</keyword>
<comment type="similarity">
    <text evidence="2 7">Belongs to the group II decarboxylase family.</text>
</comment>
<dbReference type="Gene3D" id="3.40.640.10">
    <property type="entry name" value="Type I PLP-dependent aspartate aminotransferase-like (Major domain)"/>
    <property type="match status" value="1"/>
</dbReference>